<evidence type="ECO:0000256" key="2">
    <source>
        <dbReference type="ARBA" id="ARBA00022771"/>
    </source>
</evidence>
<dbReference type="Proteomes" id="UP000012073">
    <property type="component" value="Unassembled WGS sequence"/>
</dbReference>
<dbReference type="KEGG" id="ccp:CHC_T00006956001"/>
<gene>
    <name evidence="7" type="ORF">CHC_T00006956001</name>
</gene>
<accession>R7QRB6</accession>
<dbReference type="SUPFAM" id="SSF57667">
    <property type="entry name" value="beta-beta-alpha zinc fingers"/>
    <property type="match status" value="1"/>
</dbReference>
<evidence type="ECO:0000259" key="6">
    <source>
        <dbReference type="PROSITE" id="PS50157"/>
    </source>
</evidence>
<dbReference type="AlphaFoldDB" id="R7QRB6"/>
<dbReference type="GeneID" id="17318019"/>
<keyword evidence="8" id="KW-1185">Reference proteome</keyword>
<feature type="domain" description="C2H2-type" evidence="6">
    <location>
        <begin position="74"/>
        <end position="102"/>
    </location>
</feature>
<dbReference type="STRING" id="2769.R7QRB6"/>
<dbReference type="GO" id="GO:0008270">
    <property type="term" value="F:zinc ion binding"/>
    <property type="evidence" value="ECO:0007669"/>
    <property type="project" value="UniProtKB-KW"/>
</dbReference>
<dbReference type="SMART" id="SM00355">
    <property type="entry name" value="ZnF_C2H2"/>
    <property type="match status" value="2"/>
</dbReference>
<dbReference type="InterPro" id="IPR036236">
    <property type="entry name" value="Znf_C2H2_sf"/>
</dbReference>
<sequence>MDLNYLLSPSSKPNALARRGTNRSSQNHSTSASGSSHGRRANPSKSSSTHHHNDKSKKEKPSSSQKSTVATRPHVCHQCDKPFYKQEQLKRHVRLVHENWRPFKCLFCEVTFGTKQNLHVHFTTRKHRHRFESLEASNPKLAKELTFKQCHLEKS</sequence>
<feature type="compositionally biased region" description="Basic residues" evidence="5">
    <location>
        <begin position="37"/>
        <end position="55"/>
    </location>
</feature>
<dbReference type="Pfam" id="PF00096">
    <property type="entry name" value="zf-C2H2"/>
    <property type="match status" value="1"/>
</dbReference>
<dbReference type="Gramene" id="CDF40006">
    <property type="protein sequence ID" value="CDF40006"/>
    <property type="gene ID" value="CHC_T00006956001"/>
</dbReference>
<dbReference type="InterPro" id="IPR022755">
    <property type="entry name" value="Znf_C2H2_jaz"/>
</dbReference>
<protein>
    <recommendedName>
        <fullName evidence="6">C2H2-type domain-containing protein</fullName>
    </recommendedName>
</protein>
<evidence type="ECO:0000313" key="7">
    <source>
        <dbReference type="EMBL" id="CDF40006.1"/>
    </source>
</evidence>
<dbReference type="OrthoDB" id="5693at2759"/>
<reference evidence="8" key="1">
    <citation type="journal article" date="2013" name="Proc. Natl. Acad. Sci. U.S.A.">
        <title>Genome structure and metabolic features in the red seaweed Chondrus crispus shed light on evolution of the Archaeplastida.</title>
        <authorList>
            <person name="Collen J."/>
            <person name="Porcel B."/>
            <person name="Carre W."/>
            <person name="Ball S.G."/>
            <person name="Chaparro C."/>
            <person name="Tonon T."/>
            <person name="Barbeyron T."/>
            <person name="Michel G."/>
            <person name="Noel B."/>
            <person name="Valentin K."/>
            <person name="Elias M."/>
            <person name="Artiguenave F."/>
            <person name="Arun A."/>
            <person name="Aury J.M."/>
            <person name="Barbosa-Neto J.F."/>
            <person name="Bothwell J.H."/>
            <person name="Bouget F.Y."/>
            <person name="Brillet L."/>
            <person name="Cabello-Hurtado F."/>
            <person name="Capella-Gutierrez S."/>
            <person name="Charrier B."/>
            <person name="Cladiere L."/>
            <person name="Cock J.M."/>
            <person name="Coelho S.M."/>
            <person name="Colleoni C."/>
            <person name="Czjzek M."/>
            <person name="Da Silva C."/>
            <person name="Delage L."/>
            <person name="Denoeud F."/>
            <person name="Deschamps P."/>
            <person name="Dittami S.M."/>
            <person name="Gabaldon T."/>
            <person name="Gachon C.M."/>
            <person name="Groisillier A."/>
            <person name="Herve C."/>
            <person name="Jabbari K."/>
            <person name="Katinka M."/>
            <person name="Kloareg B."/>
            <person name="Kowalczyk N."/>
            <person name="Labadie K."/>
            <person name="Leblanc C."/>
            <person name="Lopez P.J."/>
            <person name="McLachlan D.H."/>
            <person name="Meslet-Cladiere L."/>
            <person name="Moustafa A."/>
            <person name="Nehr Z."/>
            <person name="Nyvall Collen P."/>
            <person name="Panaud O."/>
            <person name="Partensky F."/>
            <person name="Poulain J."/>
            <person name="Rensing S.A."/>
            <person name="Rousvoal S."/>
            <person name="Samson G."/>
            <person name="Symeonidi A."/>
            <person name="Weissenbach J."/>
            <person name="Zambounis A."/>
            <person name="Wincker P."/>
            <person name="Boyen C."/>
        </authorList>
    </citation>
    <scope>NUCLEOTIDE SEQUENCE [LARGE SCALE GENOMIC DNA]</scope>
    <source>
        <strain evidence="8">cv. Stackhouse</strain>
    </source>
</reference>
<keyword evidence="3" id="KW-0862">Zinc</keyword>
<keyword evidence="2 4" id="KW-0863">Zinc-finger</keyword>
<evidence type="ECO:0000256" key="4">
    <source>
        <dbReference type="PROSITE-ProRule" id="PRU00042"/>
    </source>
</evidence>
<proteinExistence type="predicted"/>
<name>R7QRB6_CHOCR</name>
<dbReference type="PROSITE" id="PS50157">
    <property type="entry name" value="ZINC_FINGER_C2H2_2"/>
    <property type="match status" value="1"/>
</dbReference>
<dbReference type="EMBL" id="HG002103">
    <property type="protein sequence ID" value="CDF40006.1"/>
    <property type="molecule type" value="Genomic_DNA"/>
</dbReference>
<dbReference type="PROSITE" id="PS00028">
    <property type="entry name" value="ZINC_FINGER_C2H2_1"/>
    <property type="match status" value="2"/>
</dbReference>
<evidence type="ECO:0000256" key="5">
    <source>
        <dbReference type="SAM" id="MobiDB-lite"/>
    </source>
</evidence>
<feature type="compositionally biased region" description="Polar residues" evidence="5">
    <location>
        <begin position="22"/>
        <end position="36"/>
    </location>
</feature>
<feature type="region of interest" description="Disordered" evidence="5">
    <location>
        <begin position="1"/>
        <end position="73"/>
    </location>
</feature>
<dbReference type="InterPro" id="IPR013087">
    <property type="entry name" value="Znf_C2H2_type"/>
</dbReference>
<evidence type="ECO:0000256" key="3">
    <source>
        <dbReference type="ARBA" id="ARBA00022833"/>
    </source>
</evidence>
<dbReference type="RefSeq" id="XP_005710300.1">
    <property type="nucleotide sequence ID" value="XM_005710243.1"/>
</dbReference>
<keyword evidence="1" id="KW-0479">Metal-binding</keyword>
<evidence type="ECO:0000256" key="1">
    <source>
        <dbReference type="ARBA" id="ARBA00022723"/>
    </source>
</evidence>
<organism evidence="7 8">
    <name type="scientific">Chondrus crispus</name>
    <name type="common">Carrageen Irish moss</name>
    <name type="synonym">Polymorpha crispa</name>
    <dbReference type="NCBI Taxonomy" id="2769"/>
    <lineage>
        <taxon>Eukaryota</taxon>
        <taxon>Rhodophyta</taxon>
        <taxon>Florideophyceae</taxon>
        <taxon>Rhodymeniophycidae</taxon>
        <taxon>Gigartinales</taxon>
        <taxon>Gigartinaceae</taxon>
        <taxon>Chondrus</taxon>
    </lineage>
</organism>
<dbReference type="Pfam" id="PF12171">
    <property type="entry name" value="zf-C2H2_jaz"/>
    <property type="match status" value="1"/>
</dbReference>
<dbReference type="Gene3D" id="3.30.160.60">
    <property type="entry name" value="Classic Zinc Finger"/>
    <property type="match status" value="2"/>
</dbReference>
<evidence type="ECO:0000313" key="8">
    <source>
        <dbReference type="Proteomes" id="UP000012073"/>
    </source>
</evidence>